<keyword evidence="10" id="KW-1185">Reference proteome</keyword>
<feature type="binding site" evidence="8">
    <location>
        <position position="135"/>
    </location>
    <ligand>
        <name>Fe cation</name>
        <dbReference type="ChEBI" id="CHEBI:24875"/>
    </ligand>
</feature>
<keyword evidence="3 7" id="KW-0862">Zinc</keyword>
<evidence type="ECO:0000256" key="5">
    <source>
        <dbReference type="ARBA" id="ARBA00023125"/>
    </source>
</evidence>
<organism evidence="9 10">
    <name type="scientific">Paenibacillus tyrfis</name>
    <dbReference type="NCBI Taxonomy" id="1501230"/>
    <lineage>
        <taxon>Bacteria</taxon>
        <taxon>Bacillati</taxon>
        <taxon>Bacillota</taxon>
        <taxon>Bacilli</taxon>
        <taxon>Bacillales</taxon>
        <taxon>Paenibacillaceae</taxon>
        <taxon>Paenibacillus</taxon>
    </lineage>
</organism>
<dbReference type="PANTHER" id="PTHR33202:SF7">
    <property type="entry name" value="FERRIC UPTAKE REGULATION PROTEIN"/>
    <property type="match status" value="1"/>
</dbReference>
<evidence type="ECO:0000256" key="8">
    <source>
        <dbReference type="PIRSR" id="PIRSR602481-2"/>
    </source>
</evidence>
<protein>
    <submittedName>
        <fullName evidence="9">Fur family transcriptional regulator</fullName>
    </submittedName>
</protein>
<dbReference type="Pfam" id="PF01475">
    <property type="entry name" value="FUR"/>
    <property type="match status" value="1"/>
</dbReference>
<keyword evidence="4" id="KW-0805">Transcription regulation</keyword>
<dbReference type="RefSeq" id="WP_036690016.1">
    <property type="nucleotide sequence ID" value="NZ_JNVM01000031.1"/>
</dbReference>
<keyword evidence="5" id="KW-0238">DNA-binding</keyword>
<dbReference type="eggNOG" id="COG0735">
    <property type="taxonomic scope" value="Bacteria"/>
</dbReference>
<dbReference type="GO" id="GO:0045892">
    <property type="term" value="P:negative regulation of DNA-templated transcription"/>
    <property type="evidence" value="ECO:0007669"/>
    <property type="project" value="TreeGrafter"/>
</dbReference>
<dbReference type="GO" id="GO:1900376">
    <property type="term" value="P:regulation of secondary metabolite biosynthetic process"/>
    <property type="evidence" value="ECO:0007669"/>
    <property type="project" value="TreeGrafter"/>
</dbReference>
<evidence type="ECO:0000256" key="6">
    <source>
        <dbReference type="ARBA" id="ARBA00023163"/>
    </source>
</evidence>
<reference evidence="9 10" key="1">
    <citation type="submission" date="2014-06" db="EMBL/GenBank/DDBJ databases">
        <title>Draft genome sequence of Paenibacillus sp. MSt1.</title>
        <authorList>
            <person name="Aw Y.K."/>
            <person name="Ong K.S."/>
            <person name="Gan H.M."/>
            <person name="Lee S.M."/>
        </authorList>
    </citation>
    <scope>NUCLEOTIDE SEQUENCE [LARGE SCALE GENOMIC DNA]</scope>
    <source>
        <strain evidence="9 10">MSt1</strain>
    </source>
</reference>
<evidence type="ECO:0000256" key="7">
    <source>
        <dbReference type="PIRSR" id="PIRSR602481-1"/>
    </source>
</evidence>
<dbReference type="Gene3D" id="1.10.10.10">
    <property type="entry name" value="Winged helix-like DNA-binding domain superfamily/Winged helix DNA-binding domain"/>
    <property type="match status" value="1"/>
</dbReference>
<keyword evidence="7" id="KW-0479">Metal-binding</keyword>
<comment type="caution">
    <text evidence="9">The sequence shown here is derived from an EMBL/GenBank/DDBJ whole genome shotgun (WGS) entry which is preliminary data.</text>
</comment>
<comment type="similarity">
    <text evidence="1">Belongs to the Fur family.</text>
</comment>
<proteinExistence type="inferred from homology"/>
<evidence type="ECO:0000256" key="3">
    <source>
        <dbReference type="ARBA" id="ARBA00022833"/>
    </source>
</evidence>
<dbReference type="CDD" id="cd07153">
    <property type="entry name" value="Fur_like"/>
    <property type="match status" value="1"/>
</dbReference>
<dbReference type="Proteomes" id="UP000028123">
    <property type="component" value="Unassembled WGS sequence"/>
</dbReference>
<evidence type="ECO:0000313" key="9">
    <source>
        <dbReference type="EMBL" id="KEQ22773.1"/>
    </source>
</evidence>
<dbReference type="InterPro" id="IPR002481">
    <property type="entry name" value="FUR"/>
</dbReference>
<dbReference type="GO" id="GO:0008270">
    <property type="term" value="F:zinc ion binding"/>
    <property type="evidence" value="ECO:0007669"/>
    <property type="project" value="TreeGrafter"/>
</dbReference>
<dbReference type="PANTHER" id="PTHR33202">
    <property type="entry name" value="ZINC UPTAKE REGULATION PROTEIN"/>
    <property type="match status" value="1"/>
</dbReference>
<dbReference type="GO" id="GO:0000976">
    <property type="term" value="F:transcription cis-regulatory region binding"/>
    <property type="evidence" value="ECO:0007669"/>
    <property type="project" value="TreeGrafter"/>
</dbReference>
<dbReference type="InterPro" id="IPR043135">
    <property type="entry name" value="Fur_C"/>
</dbReference>
<feature type="binding site" evidence="7">
    <location>
        <position position="103"/>
    </location>
    <ligand>
        <name>Zn(2+)</name>
        <dbReference type="ChEBI" id="CHEBI:29105"/>
    </ligand>
</feature>
<comment type="cofactor">
    <cofactor evidence="8">
        <name>Mn(2+)</name>
        <dbReference type="ChEBI" id="CHEBI:29035"/>
    </cofactor>
    <cofactor evidence="8">
        <name>Fe(2+)</name>
        <dbReference type="ChEBI" id="CHEBI:29033"/>
    </cofactor>
    <text evidence="8">Binds 1 Mn(2+) or Fe(2+) ion per subunit.</text>
</comment>
<evidence type="ECO:0000313" key="10">
    <source>
        <dbReference type="Proteomes" id="UP000028123"/>
    </source>
</evidence>
<sequence length="159" mass="18279">MAISPDRLGKITRKLALKGYRLTKQRAMTLEVLLEKEMEYLTAEEVFLLTKGKYPLIGIATVYRTLELLSELRIVQKIALIDKSTRFGFRNDESEHRQHHLICHECGLIETVKEDWLLEMEIDLNCKFGFKVLDHSLDFIGTYAVCNENACKKSGLSVS</sequence>
<dbReference type="InterPro" id="IPR036390">
    <property type="entry name" value="WH_DNA-bd_sf"/>
</dbReference>
<evidence type="ECO:0000256" key="1">
    <source>
        <dbReference type="ARBA" id="ARBA00007957"/>
    </source>
</evidence>
<accession>A0A081NWF0</accession>
<keyword evidence="6" id="KW-0804">Transcription</keyword>
<evidence type="ECO:0000256" key="4">
    <source>
        <dbReference type="ARBA" id="ARBA00023015"/>
    </source>
</evidence>
<dbReference type="OrthoDB" id="8659436at2"/>
<dbReference type="EMBL" id="JNVM01000031">
    <property type="protein sequence ID" value="KEQ22773.1"/>
    <property type="molecule type" value="Genomic_DNA"/>
</dbReference>
<feature type="binding site" evidence="7">
    <location>
        <position position="106"/>
    </location>
    <ligand>
        <name>Zn(2+)</name>
        <dbReference type="ChEBI" id="CHEBI:29105"/>
    </ligand>
</feature>
<feature type="binding site" evidence="7">
    <location>
        <position position="146"/>
    </location>
    <ligand>
        <name>Zn(2+)</name>
        <dbReference type="ChEBI" id="CHEBI:29105"/>
    </ligand>
</feature>
<keyword evidence="2" id="KW-0678">Repressor</keyword>
<evidence type="ECO:0000256" key="2">
    <source>
        <dbReference type="ARBA" id="ARBA00022491"/>
    </source>
</evidence>
<dbReference type="GO" id="GO:0003700">
    <property type="term" value="F:DNA-binding transcription factor activity"/>
    <property type="evidence" value="ECO:0007669"/>
    <property type="project" value="InterPro"/>
</dbReference>
<gene>
    <name evidence="9" type="ORF">ET33_20675</name>
</gene>
<dbReference type="AlphaFoldDB" id="A0A081NWF0"/>
<name>A0A081NWF0_9BACL</name>
<comment type="cofactor">
    <cofactor evidence="7">
        <name>Zn(2+)</name>
        <dbReference type="ChEBI" id="CHEBI:29105"/>
    </cofactor>
    <text evidence="7">Binds 1 zinc ion per subunit.</text>
</comment>
<dbReference type="SUPFAM" id="SSF46785">
    <property type="entry name" value="Winged helix' DNA-binding domain"/>
    <property type="match status" value="1"/>
</dbReference>
<dbReference type="Gene3D" id="3.30.1490.190">
    <property type="match status" value="1"/>
</dbReference>
<keyword evidence="8" id="KW-0408">Iron</keyword>
<dbReference type="InterPro" id="IPR036388">
    <property type="entry name" value="WH-like_DNA-bd_sf"/>
</dbReference>